<feature type="transmembrane region" description="Helical" evidence="1">
    <location>
        <begin position="45"/>
        <end position="63"/>
    </location>
</feature>
<gene>
    <name evidence="2" type="ORF">GA0061070_101663</name>
</gene>
<organism evidence="2 3">
    <name type="scientific">Kosakonia oryziphila</name>
    <dbReference type="NCBI Taxonomy" id="1005667"/>
    <lineage>
        <taxon>Bacteria</taxon>
        <taxon>Pseudomonadati</taxon>
        <taxon>Pseudomonadota</taxon>
        <taxon>Gammaproteobacteria</taxon>
        <taxon>Enterobacterales</taxon>
        <taxon>Enterobacteriaceae</taxon>
        <taxon>Kosakonia</taxon>
    </lineage>
</organism>
<dbReference type="EMBL" id="FMBC01000016">
    <property type="protein sequence ID" value="SCC31142.1"/>
    <property type="molecule type" value="Genomic_DNA"/>
</dbReference>
<evidence type="ECO:0000313" key="2">
    <source>
        <dbReference type="EMBL" id="SCC31142.1"/>
    </source>
</evidence>
<dbReference type="Proteomes" id="UP000198515">
    <property type="component" value="Unassembled WGS sequence"/>
</dbReference>
<keyword evidence="3" id="KW-1185">Reference proteome</keyword>
<dbReference type="AlphaFoldDB" id="A0A1C4DII4"/>
<evidence type="ECO:0000313" key="3">
    <source>
        <dbReference type="Proteomes" id="UP000198515"/>
    </source>
</evidence>
<dbReference type="InterPro" id="IPR019690">
    <property type="entry name" value="DUF2569"/>
</dbReference>
<accession>A0A1C4DII4</accession>
<evidence type="ECO:0000256" key="1">
    <source>
        <dbReference type="SAM" id="Phobius"/>
    </source>
</evidence>
<sequence length="133" mass="15353">MFVPAIGLLVSLIAIIASINTATKVLMEHYSAIDTGPRVLLIYELVFYSAMFAYTLFVCSLFFRKKRQLPRFYIGFLLIWLLFYGVDLLLAHYLIALPYVFETVSALIRNAISAAIWVPYFLISERVKRTFVR</sequence>
<evidence type="ECO:0008006" key="4">
    <source>
        <dbReference type="Google" id="ProtNLM"/>
    </source>
</evidence>
<keyword evidence="1" id="KW-0472">Membrane</keyword>
<feature type="transmembrane region" description="Helical" evidence="1">
    <location>
        <begin position="107"/>
        <end position="123"/>
    </location>
</feature>
<feature type="transmembrane region" description="Helical" evidence="1">
    <location>
        <begin position="72"/>
        <end position="95"/>
    </location>
</feature>
<reference evidence="3" key="1">
    <citation type="submission" date="2016-08" db="EMBL/GenBank/DDBJ databases">
        <authorList>
            <person name="Varghese N."/>
            <person name="Submissions Spin"/>
        </authorList>
    </citation>
    <scope>NUCLEOTIDE SEQUENCE [LARGE SCALE GENOMIC DNA]</scope>
    <source>
        <strain evidence="3">REICA_142</strain>
    </source>
</reference>
<name>A0A1C4DII4_9ENTR</name>
<keyword evidence="1" id="KW-0812">Transmembrane</keyword>
<protein>
    <recommendedName>
        <fullName evidence="4">DUF2569 domain-containing protein</fullName>
    </recommendedName>
</protein>
<proteinExistence type="predicted"/>
<dbReference type="Pfam" id="PF10754">
    <property type="entry name" value="DUF2569"/>
    <property type="match status" value="1"/>
</dbReference>
<keyword evidence="1" id="KW-1133">Transmembrane helix</keyword>